<dbReference type="PROSITE" id="PS50071">
    <property type="entry name" value="HOMEOBOX_2"/>
    <property type="match status" value="1"/>
</dbReference>
<comment type="caution">
    <text evidence="4">The sequence shown here is derived from an EMBL/GenBank/DDBJ whole genome shotgun (WGS) entry which is preliminary data.</text>
</comment>
<evidence type="ECO:0000256" key="2">
    <source>
        <dbReference type="RuleBase" id="RU000682"/>
    </source>
</evidence>
<dbReference type="Pfam" id="PF00046">
    <property type="entry name" value="Homeodomain"/>
    <property type="match status" value="1"/>
</dbReference>
<dbReference type="AlphaFoldDB" id="A0AAI8VGP0"/>
<keyword evidence="1 2" id="KW-0238">DNA-binding</keyword>
<dbReference type="SMART" id="SM00389">
    <property type="entry name" value="HOX"/>
    <property type="match status" value="1"/>
</dbReference>
<sequence>MASPFTDAQMEILERTWTYFVLIFNQPRPMKQHSAIVAMHCSDVGSEVTSQQVGRFFAERAADIVGRPRAQAKSPRQLRLLEDSFNADAYPTTAELIILTHQMGLKPAQVKVWFVNKRRRIDRCGGRLFTRRHRVGVFARRLTDNLVNAPQAARMWRQYEADGGFYAIRVVVGKG</sequence>
<evidence type="ECO:0000313" key="4">
    <source>
        <dbReference type="EMBL" id="CAJ2504311.1"/>
    </source>
</evidence>
<keyword evidence="5" id="KW-1185">Reference proteome</keyword>
<dbReference type="GO" id="GO:0005634">
    <property type="term" value="C:nucleus"/>
    <property type="evidence" value="ECO:0007669"/>
    <property type="project" value="UniProtKB-SubCell"/>
</dbReference>
<evidence type="ECO:0000259" key="3">
    <source>
        <dbReference type="PROSITE" id="PS50071"/>
    </source>
</evidence>
<feature type="DNA-binding region" description="Homeobox" evidence="1">
    <location>
        <begin position="76"/>
        <end position="125"/>
    </location>
</feature>
<name>A0AAI8VGP0_9PEZI</name>
<dbReference type="SUPFAM" id="SSF46689">
    <property type="entry name" value="Homeodomain-like"/>
    <property type="match status" value="1"/>
</dbReference>
<accession>A0AAI8VGP0</accession>
<organism evidence="4 5">
    <name type="scientific">Anthostomella pinea</name>
    <dbReference type="NCBI Taxonomy" id="933095"/>
    <lineage>
        <taxon>Eukaryota</taxon>
        <taxon>Fungi</taxon>
        <taxon>Dikarya</taxon>
        <taxon>Ascomycota</taxon>
        <taxon>Pezizomycotina</taxon>
        <taxon>Sordariomycetes</taxon>
        <taxon>Xylariomycetidae</taxon>
        <taxon>Xylariales</taxon>
        <taxon>Xylariaceae</taxon>
        <taxon>Anthostomella</taxon>
    </lineage>
</organism>
<dbReference type="CDD" id="cd00086">
    <property type="entry name" value="homeodomain"/>
    <property type="match status" value="1"/>
</dbReference>
<keyword evidence="1 2" id="KW-0371">Homeobox</keyword>
<dbReference type="GO" id="GO:0003677">
    <property type="term" value="F:DNA binding"/>
    <property type="evidence" value="ECO:0007669"/>
    <property type="project" value="UniProtKB-UniRule"/>
</dbReference>
<evidence type="ECO:0000256" key="1">
    <source>
        <dbReference type="PROSITE-ProRule" id="PRU00108"/>
    </source>
</evidence>
<reference evidence="4" key="1">
    <citation type="submission" date="2023-10" db="EMBL/GenBank/DDBJ databases">
        <authorList>
            <person name="Hackl T."/>
        </authorList>
    </citation>
    <scope>NUCLEOTIDE SEQUENCE</scope>
</reference>
<dbReference type="InterPro" id="IPR001356">
    <property type="entry name" value="HD"/>
</dbReference>
<protein>
    <submittedName>
        <fullName evidence="4">Uu.00g117050.m01.CDS01</fullName>
    </submittedName>
</protein>
<dbReference type="InterPro" id="IPR009057">
    <property type="entry name" value="Homeodomain-like_sf"/>
</dbReference>
<dbReference type="Gene3D" id="1.10.10.60">
    <property type="entry name" value="Homeodomain-like"/>
    <property type="match status" value="1"/>
</dbReference>
<gene>
    <name evidence="4" type="ORF">KHLLAP_LOCUS4779</name>
</gene>
<proteinExistence type="predicted"/>
<keyword evidence="1 2" id="KW-0539">Nucleus</keyword>
<evidence type="ECO:0000313" key="5">
    <source>
        <dbReference type="Proteomes" id="UP001295740"/>
    </source>
</evidence>
<comment type="subcellular location">
    <subcellularLocation>
        <location evidence="1 2">Nucleus</location>
    </subcellularLocation>
</comment>
<dbReference type="Proteomes" id="UP001295740">
    <property type="component" value="Unassembled WGS sequence"/>
</dbReference>
<dbReference type="EMBL" id="CAUWAG010000006">
    <property type="protein sequence ID" value="CAJ2504311.1"/>
    <property type="molecule type" value="Genomic_DNA"/>
</dbReference>
<feature type="domain" description="Homeobox" evidence="3">
    <location>
        <begin position="74"/>
        <end position="124"/>
    </location>
</feature>